<protein>
    <submittedName>
        <fullName evidence="2">Uncharacterized protein</fullName>
    </submittedName>
</protein>
<dbReference type="EMBL" id="CAUYUJ010020453">
    <property type="protein sequence ID" value="CAK0898286.1"/>
    <property type="molecule type" value="Genomic_DNA"/>
</dbReference>
<comment type="caution">
    <text evidence="2">The sequence shown here is derived from an EMBL/GenBank/DDBJ whole genome shotgun (WGS) entry which is preliminary data.</text>
</comment>
<name>A0ABN9XGQ4_9DINO</name>
<feature type="region of interest" description="Disordered" evidence="1">
    <location>
        <begin position="14"/>
        <end position="94"/>
    </location>
</feature>
<feature type="region of interest" description="Disordered" evidence="1">
    <location>
        <begin position="255"/>
        <end position="296"/>
    </location>
</feature>
<accession>A0ABN9XGQ4</accession>
<evidence type="ECO:0000313" key="2">
    <source>
        <dbReference type="EMBL" id="CAK0898286.1"/>
    </source>
</evidence>
<sequence length="385" mass="42078">MSIRSCISARRLQLASPARAAPGARAAAATAAKAKAQPAAEARDVEVSKATSAQAAKPPDTAKGPQASKPQETAEGPPKQQETAKGFEGSREAQRVEGPTKQCCTCKKMKPESEMKNANGEWSNQCRCLDCNSLRGRLDRPKKHDPALASGYASFSDDTRTQFFAENVHLFKDDLKKALQVTITKCFIERLSSKLPAEGDFEGYDELEKKMGDSVEFKELCANGKVIDHPIHANKKLAWNPTYKMSVAQEQILEEEHTRTLTQEGEREVKRQKKDQQPKQEEGPTGPNEEAPLPKGLAKRLATVPPELEAELMKCAASFEKSKSEEFADNFAPALKTRAAKTPTTASKLIESLNALKVANKTGDKGTVLKLLNDAKECQSLLKDV</sequence>
<proteinExistence type="predicted"/>
<keyword evidence="3" id="KW-1185">Reference proteome</keyword>
<reference evidence="2" key="1">
    <citation type="submission" date="2023-10" db="EMBL/GenBank/DDBJ databases">
        <authorList>
            <person name="Chen Y."/>
            <person name="Shah S."/>
            <person name="Dougan E. K."/>
            <person name="Thang M."/>
            <person name="Chan C."/>
        </authorList>
    </citation>
    <scope>NUCLEOTIDE SEQUENCE [LARGE SCALE GENOMIC DNA]</scope>
</reference>
<gene>
    <name evidence="2" type="ORF">PCOR1329_LOCUS76191</name>
</gene>
<evidence type="ECO:0000313" key="3">
    <source>
        <dbReference type="Proteomes" id="UP001189429"/>
    </source>
</evidence>
<dbReference type="Proteomes" id="UP001189429">
    <property type="component" value="Unassembled WGS sequence"/>
</dbReference>
<feature type="compositionally biased region" description="Basic and acidic residues" evidence="1">
    <location>
        <begin position="255"/>
        <end position="282"/>
    </location>
</feature>
<organism evidence="2 3">
    <name type="scientific">Prorocentrum cordatum</name>
    <dbReference type="NCBI Taxonomy" id="2364126"/>
    <lineage>
        <taxon>Eukaryota</taxon>
        <taxon>Sar</taxon>
        <taxon>Alveolata</taxon>
        <taxon>Dinophyceae</taxon>
        <taxon>Prorocentrales</taxon>
        <taxon>Prorocentraceae</taxon>
        <taxon>Prorocentrum</taxon>
    </lineage>
</organism>
<feature type="compositionally biased region" description="Low complexity" evidence="1">
    <location>
        <begin position="15"/>
        <end position="40"/>
    </location>
</feature>
<evidence type="ECO:0000256" key="1">
    <source>
        <dbReference type="SAM" id="MobiDB-lite"/>
    </source>
</evidence>